<evidence type="ECO:0000313" key="2">
    <source>
        <dbReference type="EMBL" id="RHY46053.1"/>
    </source>
</evidence>
<reference evidence="2 3" key="1">
    <citation type="submission" date="2018-08" db="EMBL/GenBank/DDBJ databases">
        <title>Aphanomyces genome sequencing and annotation.</title>
        <authorList>
            <person name="Minardi D."/>
            <person name="Oidtmann B."/>
            <person name="Van Der Giezen M."/>
            <person name="Studholme D.J."/>
        </authorList>
    </citation>
    <scope>NUCLEOTIDE SEQUENCE [LARGE SCALE GENOMIC DNA]</scope>
    <source>
        <strain evidence="2 3">Si</strain>
    </source>
</reference>
<dbReference type="VEuPathDB" id="FungiDB:H257_00079"/>
<feature type="region of interest" description="Disordered" evidence="1">
    <location>
        <begin position="418"/>
        <end position="446"/>
    </location>
</feature>
<proteinExistence type="predicted"/>
<dbReference type="EMBL" id="QUTB01007417">
    <property type="protein sequence ID" value="RHY46053.1"/>
    <property type="molecule type" value="Genomic_DNA"/>
</dbReference>
<accession>A0A418BLH3</accession>
<name>A0A418BLH3_APHAT</name>
<dbReference type="Proteomes" id="UP000283543">
    <property type="component" value="Unassembled WGS sequence"/>
</dbReference>
<organism evidence="2 3">
    <name type="scientific">Aphanomyces astaci</name>
    <name type="common">Crayfish plague agent</name>
    <dbReference type="NCBI Taxonomy" id="112090"/>
    <lineage>
        <taxon>Eukaryota</taxon>
        <taxon>Sar</taxon>
        <taxon>Stramenopiles</taxon>
        <taxon>Oomycota</taxon>
        <taxon>Saprolegniomycetes</taxon>
        <taxon>Saprolegniales</taxon>
        <taxon>Verrucalvaceae</taxon>
        <taxon>Aphanomyces</taxon>
    </lineage>
</organism>
<protein>
    <recommendedName>
        <fullName evidence="4">Condensin complex subunit 1 C-terminal domain-containing protein</fullName>
    </recommendedName>
</protein>
<comment type="caution">
    <text evidence="2">The sequence shown here is derived from an EMBL/GenBank/DDBJ whole genome shotgun (WGS) entry which is preliminary data.</text>
</comment>
<dbReference type="Gene3D" id="1.25.10.10">
    <property type="entry name" value="Leucine-rich Repeat Variant"/>
    <property type="match status" value="1"/>
</dbReference>
<feature type="region of interest" description="Disordered" evidence="1">
    <location>
        <begin position="466"/>
        <end position="485"/>
    </location>
</feature>
<feature type="compositionally biased region" description="Basic residues" evidence="1">
    <location>
        <begin position="429"/>
        <end position="440"/>
    </location>
</feature>
<evidence type="ECO:0008006" key="4">
    <source>
        <dbReference type="Google" id="ProtNLM"/>
    </source>
</evidence>
<dbReference type="SUPFAM" id="SSF48371">
    <property type="entry name" value="ARM repeat"/>
    <property type="match status" value="1"/>
</dbReference>
<dbReference type="InterPro" id="IPR016024">
    <property type="entry name" value="ARM-type_fold"/>
</dbReference>
<evidence type="ECO:0000256" key="1">
    <source>
        <dbReference type="SAM" id="MobiDB-lite"/>
    </source>
</evidence>
<dbReference type="AlphaFoldDB" id="A0A418BLH3"/>
<feature type="compositionally biased region" description="Polar residues" evidence="1">
    <location>
        <begin position="466"/>
        <end position="478"/>
    </location>
</feature>
<evidence type="ECO:0000313" key="3">
    <source>
        <dbReference type="Proteomes" id="UP000283543"/>
    </source>
</evidence>
<gene>
    <name evidence="2" type="ORF">DYB34_011263</name>
</gene>
<dbReference type="InterPro" id="IPR011989">
    <property type="entry name" value="ARM-like"/>
</dbReference>
<sequence>MAETSRSRLNSVHALVDEIRVRTGDETSDHVSSLWEKLQSHGLNDTDAWLCGALMQRLALAACAPNCKSSGHIEIIGKISQEKQSVEVDRVHIISAQCGALRLLHAVKPMVVRPHVNPAQFIPVVRQSMNLMDERKQREEVLKICRDVLIASDLQAEAQAICLEFLHDETPGIRLIAIDGLLALATSSRHTELPRSLVASVASILFDATSSGSPTSRVAALRLLRVVALQHKDASVLSSFYMHAMDRSHVVRREVALSLRHFHDVASPNAIAQWLLKTPLDDGQPHVPTELVATGVLLSLLEDQHDEVREEASRSIVALARLCRPHLHVAALENAITAHADLVHVGASLSAKLTITLSLASLLKCHNTHPYAFTTEQAVLVEKTQTQRMTIANVEEARNFSVSLNDVTADELAKFHPQDTFGSPATAARKARKAPRRPGISRRNTGYAFSCDEETTLAESFIATNHNEPNTRRSQLNLNAPALQR</sequence>